<reference evidence="3" key="1">
    <citation type="journal article" date="2019" name="Int. J. Syst. Evol. Microbiol.">
        <title>The Global Catalogue of Microorganisms (GCM) 10K type strain sequencing project: providing services to taxonomists for standard genome sequencing and annotation.</title>
        <authorList>
            <consortium name="The Broad Institute Genomics Platform"/>
            <consortium name="The Broad Institute Genome Sequencing Center for Infectious Disease"/>
            <person name="Wu L."/>
            <person name="Ma J."/>
        </authorList>
    </citation>
    <scope>NUCLEOTIDE SEQUENCE [LARGE SCALE GENOMIC DNA]</scope>
    <source>
        <strain evidence="3">CCM 7526</strain>
    </source>
</reference>
<evidence type="ECO:0000313" key="2">
    <source>
        <dbReference type="EMBL" id="MFD1370868.1"/>
    </source>
</evidence>
<name>A0ABW4AJY5_9ACTN</name>
<evidence type="ECO:0000313" key="3">
    <source>
        <dbReference type="Proteomes" id="UP001597183"/>
    </source>
</evidence>
<gene>
    <name evidence="2" type="ORF">ACFQ5G_36480</name>
</gene>
<sequence>MLQRPGIIPEAIGTISTLAGIYIIWDVWLTPAIKGVLPIGAILIFGGLLLRIEAAIRNVGR</sequence>
<organism evidence="2 3">
    <name type="scientific">Actinoplanes sichuanensis</name>
    <dbReference type="NCBI Taxonomy" id="512349"/>
    <lineage>
        <taxon>Bacteria</taxon>
        <taxon>Bacillati</taxon>
        <taxon>Actinomycetota</taxon>
        <taxon>Actinomycetes</taxon>
        <taxon>Micromonosporales</taxon>
        <taxon>Micromonosporaceae</taxon>
        <taxon>Actinoplanes</taxon>
    </lineage>
</organism>
<keyword evidence="3" id="KW-1185">Reference proteome</keyword>
<accession>A0ABW4AJY5</accession>
<keyword evidence="1" id="KW-0472">Membrane</keyword>
<dbReference type="RefSeq" id="WP_317795690.1">
    <property type="nucleotide sequence ID" value="NZ_AP028461.1"/>
</dbReference>
<keyword evidence="1" id="KW-1133">Transmembrane helix</keyword>
<proteinExistence type="predicted"/>
<dbReference type="Proteomes" id="UP001597183">
    <property type="component" value="Unassembled WGS sequence"/>
</dbReference>
<protein>
    <submittedName>
        <fullName evidence="2">Uncharacterized protein</fullName>
    </submittedName>
</protein>
<feature type="transmembrane region" description="Helical" evidence="1">
    <location>
        <begin position="7"/>
        <end position="25"/>
    </location>
</feature>
<evidence type="ECO:0000256" key="1">
    <source>
        <dbReference type="SAM" id="Phobius"/>
    </source>
</evidence>
<keyword evidence="1" id="KW-0812">Transmembrane</keyword>
<comment type="caution">
    <text evidence="2">The sequence shown here is derived from an EMBL/GenBank/DDBJ whole genome shotgun (WGS) entry which is preliminary data.</text>
</comment>
<feature type="transmembrane region" description="Helical" evidence="1">
    <location>
        <begin position="31"/>
        <end position="52"/>
    </location>
</feature>
<dbReference type="EMBL" id="JBHTMK010000048">
    <property type="protein sequence ID" value="MFD1370868.1"/>
    <property type="molecule type" value="Genomic_DNA"/>
</dbReference>